<name>A0A940DNK6_9BACT</name>
<dbReference type="EMBL" id="JADIMJ010000089">
    <property type="protein sequence ID" value="MBO8454272.1"/>
    <property type="molecule type" value="Genomic_DNA"/>
</dbReference>
<reference evidence="2" key="2">
    <citation type="journal article" date="2021" name="PeerJ">
        <title>Extensive microbial diversity within the chicken gut microbiome revealed by metagenomics and culture.</title>
        <authorList>
            <person name="Gilroy R."/>
            <person name="Ravi A."/>
            <person name="Getino M."/>
            <person name="Pursley I."/>
            <person name="Horton D.L."/>
            <person name="Alikhan N.F."/>
            <person name="Baker D."/>
            <person name="Gharbi K."/>
            <person name="Hall N."/>
            <person name="Watson M."/>
            <person name="Adriaenssens E.M."/>
            <person name="Foster-Nyarko E."/>
            <person name="Jarju S."/>
            <person name="Secka A."/>
            <person name="Antonio M."/>
            <person name="Oren A."/>
            <person name="Chaudhuri R.R."/>
            <person name="La Ragione R."/>
            <person name="Hildebrand F."/>
            <person name="Pallen M.J."/>
        </authorList>
    </citation>
    <scope>NUCLEOTIDE SEQUENCE</scope>
    <source>
        <strain evidence="2">F1-3629</strain>
    </source>
</reference>
<dbReference type="AlphaFoldDB" id="A0A940DNK6"/>
<reference evidence="2" key="1">
    <citation type="submission" date="2020-10" db="EMBL/GenBank/DDBJ databases">
        <authorList>
            <person name="Gilroy R."/>
        </authorList>
    </citation>
    <scope>NUCLEOTIDE SEQUENCE</scope>
    <source>
        <strain evidence="2">F1-3629</strain>
    </source>
</reference>
<evidence type="ECO:0000313" key="2">
    <source>
        <dbReference type="EMBL" id="MBO8454272.1"/>
    </source>
</evidence>
<feature type="region of interest" description="Disordered" evidence="1">
    <location>
        <begin position="1"/>
        <end position="20"/>
    </location>
</feature>
<feature type="compositionally biased region" description="Polar residues" evidence="1">
    <location>
        <begin position="7"/>
        <end position="16"/>
    </location>
</feature>
<protein>
    <submittedName>
        <fullName evidence="2">Uncharacterized protein</fullName>
    </submittedName>
</protein>
<proteinExistence type="predicted"/>
<dbReference type="Proteomes" id="UP000771749">
    <property type="component" value="Unassembled WGS sequence"/>
</dbReference>
<organism evidence="2 3">
    <name type="scientific">Candidatus Cryptobacteroides gallistercoris</name>
    <dbReference type="NCBI Taxonomy" id="2840765"/>
    <lineage>
        <taxon>Bacteria</taxon>
        <taxon>Pseudomonadati</taxon>
        <taxon>Bacteroidota</taxon>
        <taxon>Bacteroidia</taxon>
        <taxon>Bacteroidales</taxon>
        <taxon>Candidatus Cryptobacteroides</taxon>
    </lineage>
</organism>
<evidence type="ECO:0000256" key="1">
    <source>
        <dbReference type="SAM" id="MobiDB-lite"/>
    </source>
</evidence>
<comment type="caution">
    <text evidence="2">The sequence shown here is derived from an EMBL/GenBank/DDBJ whole genome shotgun (WGS) entry which is preliminary data.</text>
</comment>
<accession>A0A940DNK6</accession>
<evidence type="ECO:0000313" key="3">
    <source>
        <dbReference type="Proteomes" id="UP000771749"/>
    </source>
</evidence>
<sequence length="64" mass="6864">MEPPSPILTNQSTADQTSEDPLADGIYMIFGTGSDDNMPECLSVYTYSVRRGLSYVGTPEGTVS</sequence>
<gene>
    <name evidence="2" type="ORF">IAC07_06070</name>
</gene>